<evidence type="ECO:0000313" key="4">
    <source>
        <dbReference type="EMBL" id="KAK8037104.1"/>
    </source>
</evidence>
<dbReference type="Pfam" id="PF13424">
    <property type="entry name" value="TPR_12"/>
    <property type="match status" value="1"/>
</dbReference>
<sequence>MSAYEQIATEAKLQFSPQTPLDEICQLARRWMEGPGSFSWVMVLDGLDNRFLESRRFLPTKRGAIIVTTRQREVVGDVVDPSQGIEVPNLADEEAKALVESRLGDRASEAVREQDELFRLCNLLENHPLALVQAGDKIRNLSIRVSEFLTQYIENDEQREEFLRYSGRYTWDDSERPSLAVMTMWFVTIKDLAKSNPSALDLLDKIALLSEEFIPRNFLQGQQKAVPFIETMAPLINYSLVFNMGFEGYRMHRLVAYFLRKTMELDETRYIATVTGTIDHVASVYPGEDRGSEVSQVLPHALAIFRHSRSMGIMRLSVKILGRPLALCLLHLGSLRGAKEHIATALQVHDNLVATPVDDDAGFLEDAARVFWRNDDNKNMLDRISQAAQIYEGFYGHFDNRTLTATRRKAMALKTFGRQREVIEMHRDDLAKIEDSHHRDTELAFSTMNSIGSAYQELGEWKDSVHWQQRALHGYLGHLGKSLQDEKVIQVQIALARAYSKSERFGEAHSLLQSCEDETVRKRGADHIEVAMVWEDIAEVYLDEKRYDKAIDKYHEALAGYERANAFPGKIMSNLGEAYKRGGRFIESERYFKRSLTQKEEKYGKEHRSTLISLRNLGDLYETKDELTQALHWYRQALARSKKLGGPTGGAECAWASHLISRVLLKQNRYADALRSCQQSLDGFKELYEDRCEEYEKYKQCAKLYQSILGGLEKESDEEAELRPLI</sequence>
<dbReference type="PANTHER" id="PTHR45641:SF19">
    <property type="entry name" value="NEPHROCYSTIN-3"/>
    <property type="match status" value="1"/>
</dbReference>
<dbReference type="InterPro" id="IPR019734">
    <property type="entry name" value="TPR_rpt"/>
</dbReference>
<keyword evidence="5" id="KW-1185">Reference proteome</keyword>
<dbReference type="SUPFAM" id="SSF52540">
    <property type="entry name" value="P-loop containing nucleoside triphosphate hydrolases"/>
    <property type="match status" value="1"/>
</dbReference>
<evidence type="ECO:0000256" key="3">
    <source>
        <dbReference type="PROSITE-ProRule" id="PRU00339"/>
    </source>
</evidence>
<keyword evidence="2 3" id="KW-0802">TPR repeat</keyword>
<protein>
    <submittedName>
        <fullName evidence="4">TPR-like protein</fullName>
    </submittedName>
</protein>
<dbReference type="Pfam" id="PF13374">
    <property type="entry name" value="TPR_10"/>
    <property type="match status" value="1"/>
</dbReference>
<dbReference type="Proteomes" id="UP001396898">
    <property type="component" value="Unassembled WGS sequence"/>
</dbReference>
<dbReference type="SUPFAM" id="SSF48452">
    <property type="entry name" value="TPR-like"/>
    <property type="match status" value="2"/>
</dbReference>
<dbReference type="SMART" id="SM00028">
    <property type="entry name" value="TPR"/>
    <property type="match status" value="5"/>
</dbReference>
<dbReference type="EMBL" id="JAQQWI010000003">
    <property type="protein sequence ID" value="KAK8037104.1"/>
    <property type="molecule type" value="Genomic_DNA"/>
</dbReference>
<dbReference type="Gene3D" id="1.25.40.10">
    <property type="entry name" value="Tetratricopeptide repeat domain"/>
    <property type="match status" value="2"/>
</dbReference>
<organism evidence="4 5">
    <name type="scientific">Apiospora marii</name>
    <dbReference type="NCBI Taxonomy" id="335849"/>
    <lineage>
        <taxon>Eukaryota</taxon>
        <taxon>Fungi</taxon>
        <taxon>Dikarya</taxon>
        <taxon>Ascomycota</taxon>
        <taxon>Pezizomycotina</taxon>
        <taxon>Sordariomycetes</taxon>
        <taxon>Xylariomycetidae</taxon>
        <taxon>Amphisphaeriales</taxon>
        <taxon>Apiosporaceae</taxon>
        <taxon>Apiospora</taxon>
    </lineage>
</organism>
<keyword evidence="1" id="KW-0677">Repeat</keyword>
<dbReference type="PANTHER" id="PTHR45641">
    <property type="entry name" value="TETRATRICOPEPTIDE REPEAT PROTEIN (AFU_ORTHOLOGUE AFUA_6G03870)"/>
    <property type="match status" value="1"/>
</dbReference>
<proteinExistence type="predicted"/>
<comment type="caution">
    <text evidence="4">The sequence shown here is derived from an EMBL/GenBank/DDBJ whole genome shotgun (WGS) entry which is preliminary data.</text>
</comment>
<gene>
    <name evidence="4" type="ORF">PG991_001418</name>
</gene>
<dbReference type="InterPro" id="IPR011990">
    <property type="entry name" value="TPR-like_helical_dom_sf"/>
</dbReference>
<accession>A0ABR1SS14</accession>
<reference evidence="4 5" key="1">
    <citation type="submission" date="2023-01" db="EMBL/GenBank/DDBJ databases">
        <title>Analysis of 21 Apiospora genomes using comparative genomics revels a genus with tremendous synthesis potential of carbohydrate active enzymes and secondary metabolites.</title>
        <authorList>
            <person name="Sorensen T."/>
        </authorList>
    </citation>
    <scope>NUCLEOTIDE SEQUENCE [LARGE SCALE GENOMIC DNA]</scope>
    <source>
        <strain evidence="4 5">CBS 20057</strain>
    </source>
</reference>
<evidence type="ECO:0000313" key="5">
    <source>
        <dbReference type="Proteomes" id="UP001396898"/>
    </source>
</evidence>
<dbReference type="InterPro" id="IPR027417">
    <property type="entry name" value="P-loop_NTPase"/>
</dbReference>
<feature type="repeat" description="TPR" evidence="3">
    <location>
        <begin position="531"/>
        <end position="564"/>
    </location>
</feature>
<evidence type="ECO:0000256" key="2">
    <source>
        <dbReference type="ARBA" id="ARBA00022803"/>
    </source>
</evidence>
<evidence type="ECO:0000256" key="1">
    <source>
        <dbReference type="ARBA" id="ARBA00022737"/>
    </source>
</evidence>
<name>A0ABR1SS14_9PEZI</name>
<dbReference type="PROSITE" id="PS50005">
    <property type="entry name" value="TPR"/>
    <property type="match status" value="1"/>
</dbReference>